<organism evidence="3 4">
    <name type="scientific">Desulfocicer vacuolatum DSM 3385</name>
    <dbReference type="NCBI Taxonomy" id="1121400"/>
    <lineage>
        <taxon>Bacteria</taxon>
        <taxon>Pseudomonadati</taxon>
        <taxon>Thermodesulfobacteriota</taxon>
        <taxon>Desulfobacteria</taxon>
        <taxon>Desulfobacterales</taxon>
        <taxon>Desulfobacteraceae</taxon>
        <taxon>Desulfocicer</taxon>
    </lineage>
</organism>
<dbReference type="RefSeq" id="WP_084066852.1">
    <property type="nucleotide sequence ID" value="NZ_FWXY01000002.1"/>
</dbReference>
<sequence>MFRFVLTGLMIYACLIFPVYGADEIADKESTAVSVEEERSGRSKEMLTSIIELKKSLISRIEDKNKQLKASSSEMEKENLKQELATLDQQLDGAKADFERIATGIDIDLFSDKKEEIFNWQDELISLVEPGIKELKRFTLKARQKAKLKEDIQHYQRLLPVAREAFENVNSQMEKTTDKGVKRQLKMLLPEWQGVVEQLDNRLKVAHLQLDTMEQEEKSLMELSRTSMRDFFRTRGLYLLMAVGACVMVLLLLRFIYGLTIRTVPGFKSGYRPFYARLMDLLFKVMAIVFSLVALILVFYLAEDWVLLSLTIIILLGLGWGIKSTLPGMWQQSRLMLNIGAVREGERLVMDGVPWMVKRINMFSQLENPDLGMKLRIPIESLVGKTSRPFAPEESWFPCRKNDWVILADGTRGKVVSLSHEMVELVQRGGSRKLYQTGDFLGQTPLNISVNFRLKVVFGIGYEHQKEATSGILTVIREYLGQALEKEGYNEHLVNLNVEFCQAGASSLDFVVIADFDGEVAPLYNRLNRAIQRWCVDVCTLNHWGIPFPQLTVHKP</sequence>
<keyword evidence="4" id="KW-1185">Reference proteome</keyword>
<dbReference type="AlphaFoldDB" id="A0A1W1ZDE4"/>
<feature type="coiled-coil region" evidence="1">
    <location>
        <begin position="58"/>
        <end position="97"/>
    </location>
</feature>
<protein>
    <recommendedName>
        <fullName evidence="5">Mechanosensitive ion channel</fullName>
    </recommendedName>
</protein>
<gene>
    <name evidence="3" type="ORF">SAMN02746065_102188</name>
</gene>
<proteinExistence type="predicted"/>
<reference evidence="3 4" key="1">
    <citation type="submission" date="2017-04" db="EMBL/GenBank/DDBJ databases">
        <authorList>
            <person name="Afonso C.L."/>
            <person name="Miller P.J."/>
            <person name="Scott M.A."/>
            <person name="Spackman E."/>
            <person name="Goraichik I."/>
            <person name="Dimitrov K.M."/>
            <person name="Suarez D.L."/>
            <person name="Swayne D.E."/>
        </authorList>
    </citation>
    <scope>NUCLEOTIDE SEQUENCE [LARGE SCALE GENOMIC DNA]</scope>
    <source>
        <strain evidence="3 4">DSM 3385</strain>
    </source>
</reference>
<feature type="transmembrane region" description="Helical" evidence="2">
    <location>
        <begin position="307"/>
        <end position="326"/>
    </location>
</feature>
<keyword evidence="2" id="KW-0472">Membrane</keyword>
<keyword evidence="1" id="KW-0175">Coiled coil</keyword>
<dbReference type="EMBL" id="FWXY01000002">
    <property type="protein sequence ID" value="SMC46048.1"/>
    <property type="molecule type" value="Genomic_DNA"/>
</dbReference>
<accession>A0A1W1ZDE4</accession>
<evidence type="ECO:0000256" key="1">
    <source>
        <dbReference type="SAM" id="Coils"/>
    </source>
</evidence>
<dbReference type="STRING" id="1121400.SAMN02746065_102188"/>
<evidence type="ECO:0000313" key="3">
    <source>
        <dbReference type="EMBL" id="SMC46048.1"/>
    </source>
</evidence>
<feature type="transmembrane region" description="Helical" evidence="2">
    <location>
        <begin position="237"/>
        <end position="260"/>
    </location>
</feature>
<dbReference type="Proteomes" id="UP000192418">
    <property type="component" value="Unassembled WGS sequence"/>
</dbReference>
<feature type="transmembrane region" description="Helical" evidence="2">
    <location>
        <begin position="281"/>
        <end position="301"/>
    </location>
</feature>
<evidence type="ECO:0008006" key="5">
    <source>
        <dbReference type="Google" id="ProtNLM"/>
    </source>
</evidence>
<evidence type="ECO:0000256" key="2">
    <source>
        <dbReference type="SAM" id="Phobius"/>
    </source>
</evidence>
<evidence type="ECO:0000313" key="4">
    <source>
        <dbReference type="Proteomes" id="UP000192418"/>
    </source>
</evidence>
<name>A0A1W1ZDE4_9BACT</name>
<keyword evidence="2" id="KW-1133">Transmembrane helix</keyword>
<keyword evidence="2" id="KW-0812">Transmembrane</keyword>
<dbReference type="Gene3D" id="1.20.1250.20">
    <property type="entry name" value="MFS general substrate transporter like domains"/>
    <property type="match status" value="1"/>
</dbReference>
<dbReference type="InterPro" id="IPR036259">
    <property type="entry name" value="MFS_trans_sf"/>
</dbReference>